<proteinExistence type="predicted"/>
<reference evidence="4" key="1">
    <citation type="submission" date="2020-05" db="EMBL/GenBank/DDBJ databases">
        <title>Mycena genomes resolve the evolution of fungal bioluminescence.</title>
        <authorList>
            <person name="Tsai I.J."/>
        </authorList>
    </citation>
    <scope>NUCLEOTIDE SEQUENCE</scope>
    <source>
        <strain evidence="4">CCC161011</strain>
    </source>
</reference>
<protein>
    <submittedName>
        <fullName evidence="4">Uncharacterized protein</fullName>
    </submittedName>
</protein>
<keyword evidence="3" id="KW-0732">Signal</keyword>
<evidence type="ECO:0000313" key="4">
    <source>
        <dbReference type="EMBL" id="KAF7352217.1"/>
    </source>
</evidence>
<evidence type="ECO:0000313" key="5">
    <source>
        <dbReference type="Proteomes" id="UP000620124"/>
    </source>
</evidence>
<feature type="coiled-coil region" evidence="1">
    <location>
        <begin position="339"/>
        <end position="398"/>
    </location>
</feature>
<comment type="caution">
    <text evidence="4">The sequence shown here is derived from an EMBL/GenBank/DDBJ whole genome shotgun (WGS) entry which is preliminary data.</text>
</comment>
<dbReference type="OrthoDB" id="3068009at2759"/>
<keyword evidence="1" id="KW-0175">Coiled coil</keyword>
<keyword evidence="5" id="KW-1185">Reference proteome</keyword>
<organism evidence="4 5">
    <name type="scientific">Mycena venus</name>
    <dbReference type="NCBI Taxonomy" id="2733690"/>
    <lineage>
        <taxon>Eukaryota</taxon>
        <taxon>Fungi</taxon>
        <taxon>Dikarya</taxon>
        <taxon>Basidiomycota</taxon>
        <taxon>Agaricomycotina</taxon>
        <taxon>Agaricomycetes</taxon>
        <taxon>Agaricomycetidae</taxon>
        <taxon>Agaricales</taxon>
        <taxon>Marasmiineae</taxon>
        <taxon>Mycenaceae</taxon>
        <taxon>Mycena</taxon>
    </lineage>
</organism>
<feature type="transmembrane region" description="Helical" evidence="2">
    <location>
        <begin position="51"/>
        <end position="70"/>
    </location>
</feature>
<evidence type="ECO:0000256" key="2">
    <source>
        <dbReference type="SAM" id="Phobius"/>
    </source>
</evidence>
<keyword evidence="2" id="KW-0472">Membrane</keyword>
<feature type="chain" id="PRO_5034271414" evidence="3">
    <location>
        <begin position="19"/>
        <end position="554"/>
    </location>
</feature>
<evidence type="ECO:0000256" key="1">
    <source>
        <dbReference type="SAM" id="Coils"/>
    </source>
</evidence>
<feature type="signal peptide" evidence="3">
    <location>
        <begin position="1"/>
        <end position="18"/>
    </location>
</feature>
<accession>A0A8H6Y3W8</accession>
<keyword evidence="2" id="KW-0812">Transmembrane</keyword>
<keyword evidence="2" id="KW-1133">Transmembrane helix</keyword>
<sequence>MPSSTVCLVLCFISWICAQIYNSFRISILVQIQYAEVPTVAAMNSPFSLDTVIGVLIYTVALVLVITCILDNRKCDCQAFLKTVAAADRPRTPHRRRLLLLPLIPLRTPSAAAYGLRIPPMTFSIPRPLWLSRVVIPQRSQLLLLPPPPVDVTLPAHISFPVRRMVFSIPRPFWLWRALYQPQITAFVPTALPSVIELPTALALVTKGAPTRLLFVSLIIGGRRAIQDFKPSFICLYLAPGFPMTCLGLGTTGKSGISICGASVEENVDKKIEDTFVSLPEEEDIHPPDEDPLVSGRQSHAHLLRHVAAAALLRKLQFRVIEEPCYASFEEVVEEEDGIEGAVEDVEKIFEEVAEIEKADGEIQVKIIAKVEGVEEPIEDIEKIVEKGIEDIEQAEIAKDGVEEMDVEVGAVEPAELVALQEIEKAVEEPEHTAEDTAQTLVAGAEPSLTTPEQKVEVEKKTAAATYNETSGLALDEEFDLPSYEEFVKGAPPEPLFAKRNPDIVDYVVVRPPSLDYYVSRAGPKPYTPRVSQLPLLARLSTRISARVAVPVSA</sequence>
<dbReference type="Proteomes" id="UP000620124">
    <property type="component" value="Unassembled WGS sequence"/>
</dbReference>
<dbReference type="EMBL" id="JACAZI010000009">
    <property type="protein sequence ID" value="KAF7352217.1"/>
    <property type="molecule type" value="Genomic_DNA"/>
</dbReference>
<dbReference type="AlphaFoldDB" id="A0A8H6Y3W8"/>
<gene>
    <name evidence="4" type="ORF">MVEN_01185000</name>
</gene>
<name>A0A8H6Y3W8_9AGAR</name>
<evidence type="ECO:0000256" key="3">
    <source>
        <dbReference type="SAM" id="SignalP"/>
    </source>
</evidence>